<protein>
    <recommendedName>
        <fullName evidence="4">Large ribosomal subunit protein eL14</fullName>
    </recommendedName>
    <alternativeName>
        <fullName evidence="5">60S ribosomal protein L14</fullName>
    </alternativeName>
</protein>
<dbReference type="GO" id="GO:0042273">
    <property type="term" value="P:ribosomal large subunit biogenesis"/>
    <property type="evidence" value="ECO:0007669"/>
    <property type="project" value="TreeGrafter"/>
</dbReference>
<dbReference type="InterPro" id="IPR039660">
    <property type="entry name" value="Ribosomal_eL14"/>
</dbReference>
<dbReference type="Proteomes" id="UP000218231">
    <property type="component" value="Unassembled WGS sequence"/>
</dbReference>
<dbReference type="Gene3D" id="6.10.250.2270">
    <property type="match status" value="1"/>
</dbReference>
<reference evidence="7 8" key="1">
    <citation type="journal article" date="2017" name="Curr. Biol.">
        <title>Genome architecture and evolution of a unichromosomal asexual nematode.</title>
        <authorList>
            <person name="Fradin H."/>
            <person name="Zegar C."/>
            <person name="Gutwein M."/>
            <person name="Lucas J."/>
            <person name="Kovtun M."/>
            <person name="Corcoran D."/>
            <person name="Baugh L.R."/>
            <person name="Kiontke K."/>
            <person name="Gunsalus K."/>
            <person name="Fitch D.H."/>
            <person name="Piano F."/>
        </authorList>
    </citation>
    <scope>NUCLEOTIDE SEQUENCE [LARGE SCALE GENOMIC DNA]</scope>
    <source>
        <strain evidence="7">PF1309</strain>
    </source>
</reference>
<accession>A0A2A2LQL6</accession>
<dbReference type="InterPro" id="IPR014722">
    <property type="entry name" value="Rib_uL2_dom2"/>
</dbReference>
<dbReference type="STRING" id="2018661.A0A2A2LQL6"/>
<evidence type="ECO:0000256" key="3">
    <source>
        <dbReference type="ARBA" id="ARBA00023274"/>
    </source>
</evidence>
<proteinExistence type="inferred from homology"/>
<evidence type="ECO:0000256" key="4">
    <source>
        <dbReference type="ARBA" id="ARBA00035215"/>
    </source>
</evidence>
<keyword evidence="2" id="KW-0689">Ribosomal protein</keyword>
<evidence type="ECO:0000259" key="6">
    <source>
        <dbReference type="Pfam" id="PF01929"/>
    </source>
</evidence>
<dbReference type="GO" id="GO:0003723">
    <property type="term" value="F:RNA binding"/>
    <property type="evidence" value="ECO:0007669"/>
    <property type="project" value="InterPro"/>
</dbReference>
<evidence type="ECO:0000313" key="8">
    <source>
        <dbReference type="Proteomes" id="UP000218231"/>
    </source>
</evidence>
<dbReference type="Pfam" id="PF01929">
    <property type="entry name" value="Ribosomal_L14e"/>
    <property type="match status" value="1"/>
</dbReference>
<gene>
    <name evidence="7" type="ORF">WR25_07571</name>
</gene>
<dbReference type="AlphaFoldDB" id="A0A2A2LQL6"/>
<dbReference type="SUPFAM" id="SSF50104">
    <property type="entry name" value="Translation proteins SH3-like domain"/>
    <property type="match status" value="1"/>
</dbReference>
<dbReference type="GO" id="GO:0022625">
    <property type="term" value="C:cytosolic large ribosomal subunit"/>
    <property type="evidence" value="ECO:0007669"/>
    <property type="project" value="TreeGrafter"/>
</dbReference>
<evidence type="ECO:0000313" key="7">
    <source>
        <dbReference type="EMBL" id="PAV88325.1"/>
    </source>
</evidence>
<dbReference type="InterPro" id="IPR008991">
    <property type="entry name" value="Translation_prot_SH3-like_sf"/>
</dbReference>
<keyword evidence="8" id="KW-1185">Reference proteome</keyword>
<dbReference type="CDD" id="cd23702">
    <property type="entry name" value="eL14"/>
    <property type="match status" value="1"/>
</dbReference>
<dbReference type="InterPro" id="IPR002784">
    <property type="entry name" value="Ribosomal_eL14_dom"/>
</dbReference>
<dbReference type="GO" id="GO:0003735">
    <property type="term" value="F:structural constituent of ribosome"/>
    <property type="evidence" value="ECO:0007669"/>
    <property type="project" value="InterPro"/>
</dbReference>
<evidence type="ECO:0000256" key="2">
    <source>
        <dbReference type="ARBA" id="ARBA00022980"/>
    </source>
</evidence>
<comment type="caution">
    <text evidence="7">The sequence shown here is derived from an EMBL/GenBank/DDBJ whole genome shotgun (WGS) entry which is preliminary data.</text>
</comment>
<comment type="similarity">
    <text evidence="1">Belongs to the eukaryotic ribosomal protein eL14 family.</text>
</comment>
<keyword evidence="3" id="KW-0687">Ribonucleoprotein</keyword>
<organism evidence="7 8">
    <name type="scientific">Diploscapter pachys</name>
    <dbReference type="NCBI Taxonomy" id="2018661"/>
    <lineage>
        <taxon>Eukaryota</taxon>
        <taxon>Metazoa</taxon>
        <taxon>Ecdysozoa</taxon>
        <taxon>Nematoda</taxon>
        <taxon>Chromadorea</taxon>
        <taxon>Rhabditida</taxon>
        <taxon>Rhabditina</taxon>
        <taxon>Rhabditomorpha</taxon>
        <taxon>Rhabditoidea</taxon>
        <taxon>Rhabditidae</taxon>
        <taxon>Diploscapter</taxon>
    </lineage>
</organism>
<evidence type="ECO:0000256" key="5">
    <source>
        <dbReference type="ARBA" id="ARBA00035318"/>
    </source>
</evidence>
<sequence>MVYTQFVQLGRVVFIAKGKYAGKIATIVNVVDGNRVMIDGPTSGVPRSVRNMKDIQLTKFVTKARVGQRTGPLKKALEADKINEKWAETTWAKKLAAKAKRQTLNDFDRYKLMRAKQARNKIVRAEFNKLRKAANKAKAK</sequence>
<evidence type="ECO:0000256" key="1">
    <source>
        <dbReference type="ARBA" id="ARBA00006592"/>
    </source>
</evidence>
<dbReference type="EMBL" id="LIAE01006521">
    <property type="protein sequence ID" value="PAV88325.1"/>
    <property type="molecule type" value="Genomic_DNA"/>
</dbReference>
<dbReference type="GO" id="GO:0006412">
    <property type="term" value="P:translation"/>
    <property type="evidence" value="ECO:0007669"/>
    <property type="project" value="InterPro"/>
</dbReference>
<dbReference type="PANTHER" id="PTHR11127:SF2">
    <property type="entry name" value="LARGE RIBOSOMAL SUBUNIT PROTEIN EL14"/>
    <property type="match status" value="1"/>
</dbReference>
<feature type="domain" description="Large ribosomal subunit protein eL14" evidence="6">
    <location>
        <begin position="46"/>
        <end position="120"/>
    </location>
</feature>
<name>A0A2A2LQL6_9BILA</name>
<dbReference type="OrthoDB" id="1875589at2759"/>
<dbReference type="Gene3D" id="2.30.30.30">
    <property type="match status" value="1"/>
</dbReference>
<dbReference type="PANTHER" id="PTHR11127">
    <property type="entry name" value="60S RIBOSOMAL PROTEIN L14"/>
    <property type="match status" value="1"/>
</dbReference>